<dbReference type="InterPro" id="IPR039422">
    <property type="entry name" value="MarR/SlyA-like"/>
</dbReference>
<dbReference type="PANTHER" id="PTHR33164">
    <property type="entry name" value="TRANSCRIPTIONAL REGULATOR, MARR FAMILY"/>
    <property type="match status" value="1"/>
</dbReference>
<dbReference type="SMART" id="SM00347">
    <property type="entry name" value="HTH_MARR"/>
    <property type="match status" value="1"/>
</dbReference>
<organism evidence="5 6">
    <name type="scientific">Blastopirellula marina</name>
    <dbReference type="NCBI Taxonomy" id="124"/>
    <lineage>
        <taxon>Bacteria</taxon>
        <taxon>Pseudomonadati</taxon>
        <taxon>Planctomycetota</taxon>
        <taxon>Planctomycetia</taxon>
        <taxon>Pirellulales</taxon>
        <taxon>Pirellulaceae</taxon>
        <taxon>Blastopirellula</taxon>
    </lineage>
</organism>
<dbReference type="PRINTS" id="PR00598">
    <property type="entry name" value="HTHMARR"/>
</dbReference>
<name>A0A2S8G8L7_9BACT</name>
<dbReference type="Gene3D" id="1.10.10.10">
    <property type="entry name" value="Winged helix-like DNA-binding domain superfamily/Winged helix DNA-binding domain"/>
    <property type="match status" value="1"/>
</dbReference>
<evidence type="ECO:0000256" key="2">
    <source>
        <dbReference type="ARBA" id="ARBA00023125"/>
    </source>
</evidence>
<dbReference type="EMBL" id="PUIA01000010">
    <property type="protein sequence ID" value="PQO40802.1"/>
    <property type="molecule type" value="Genomic_DNA"/>
</dbReference>
<evidence type="ECO:0000256" key="1">
    <source>
        <dbReference type="ARBA" id="ARBA00023015"/>
    </source>
</evidence>
<reference evidence="5 6" key="1">
    <citation type="submission" date="2018-02" db="EMBL/GenBank/DDBJ databases">
        <title>Comparative genomes isolates from brazilian mangrove.</title>
        <authorList>
            <person name="Araujo J.E."/>
            <person name="Taketani R.G."/>
            <person name="Silva M.C.P."/>
            <person name="Loureco M.V."/>
            <person name="Andreote F.D."/>
        </authorList>
    </citation>
    <scope>NUCLEOTIDE SEQUENCE [LARGE SCALE GENOMIC DNA]</scope>
    <source>
        <strain evidence="5 6">HEX-2 MGV</strain>
    </source>
</reference>
<accession>A0A2S8G8L7</accession>
<dbReference type="GO" id="GO:0003700">
    <property type="term" value="F:DNA-binding transcription factor activity"/>
    <property type="evidence" value="ECO:0007669"/>
    <property type="project" value="InterPro"/>
</dbReference>
<protein>
    <submittedName>
        <fullName evidence="5">MarR family transcriptional regulator</fullName>
    </submittedName>
</protein>
<proteinExistence type="predicted"/>
<evidence type="ECO:0000256" key="3">
    <source>
        <dbReference type="ARBA" id="ARBA00023163"/>
    </source>
</evidence>
<evidence type="ECO:0000313" key="6">
    <source>
        <dbReference type="Proteomes" id="UP000240009"/>
    </source>
</evidence>
<dbReference type="InterPro" id="IPR055166">
    <property type="entry name" value="Transc_reg_Sar_Rot_HTH"/>
</dbReference>
<dbReference type="AlphaFoldDB" id="A0A2S8G8L7"/>
<sequence length="174" mass="19858">MLLLMEETDLVERMLRAIRRVILKTSQYSRSLARNSGLTLPQLLCLRAIRDLSQEKDEVTAAQVSSRVGLAAATVSRILERMERGQLIERVRNSPDRRRVLIHLTETGKQKLDGIPTPLQEQFVNRLMSLQEEEVRGLVTSLEQVVELMEAADLDAEPVISAEFEPREDRPRLT</sequence>
<dbReference type="InterPro" id="IPR036390">
    <property type="entry name" value="WH_DNA-bd_sf"/>
</dbReference>
<dbReference type="SUPFAM" id="SSF46785">
    <property type="entry name" value="Winged helix' DNA-binding domain"/>
    <property type="match status" value="1"/>
</dbReference>
<dbReference type="Proteomes" id="UP000240009">
    <property type="component" value="Unassembled WGS sequence"/>
</dbReference>
<dbReference type="InterPro" id="IPR036388">
    <property type="entry name" value="WH-like_DNA-bd_sf"/>
</dbReference>
<dbReference type="PANTHER" id="PTHR33164:SF89">
    <property type="entry name" value="MARR FAMILY REGULATORY PROTEIN"/>
    <property type="match status" value="1"/>
</dbReference>
<gene>
    <name evidence="5" type="ORF">C5Y96_01115</name>
</gene>
<dbReference type="InterPro" id="IPR000835">
    <property type="entry name" value="HTH_MarR-typ"/>
</dbReference>
<keyword evidence="2" id="KW-0238">DNA-binding</keyword>
<comment type="caution">
    <text evidence="5">The sequence shown here is derived from an EMBL/GenBank/DDBJ whole genome shotgun (WGS) entry which is preliminary data.</text>
</comment>
<feature type="domain" description="HTH marR-type" evidence="4">
    <location>
        <begin position="7"/>
        <end position="147"/>
    </location>
</feature>
<keyword evidence="1" id="KW-0805">Transcription regulation</keyword>
<dbReference type="GO" id="GO:0006950">
    <property type="term" value="P:response to stress"/>
    <property type="evidence" value="ECO:0007669"/>
    <property type="project" value="TreeGrafter"/>
</dbReference>
<dbReference type="PROSITE" id="PS50995">
    <property type="entry name" value="HTH_MARR_2"/>
    <property type="match status" value="1"/>
</dbReference>
<evidence type="ECO:0000313" key="5">
    <source>
        <dbReference type="EMBL" id="PQO40802.1"/>
    </source>
</evidence>
<dbReference type="Pfam" id="PF22381">
    <property type="entry name" value="Staph_reg_Sar_Rot"/>
    <property type="match status" value="1"/>
</dbReference>
<keyword evidence="3" id="KW-0804">Transcription</keyword>
<evidence type="ECO:0000259" key="4">
    <source>
        <dbReference type="PROSITE" id="PS50995"/>
    </source>
</evidence>